<dbReference type="AlphaFoldDB" id="A0A9D4K9F8"/>
<organism evidence="1 2">
    <name type="scientific">Dreissena polymorpha</name>
    <name type="common">Zebra mussel</name>
    <name type="synonym">Mytilus polymorpha</name>
    <dbReference type="NCBI Taxonomy" id="45954"/>
    <lineage>
        <taxon>Eukaryota</taxon>
        <taxon>Metazoa</taxon>
        <taxon>Spiralia</taxon>
        <taxon>Lophotrochozoa</taxon>
        <taxon>Mollusca</taxon>
        <taxon>Bivalvia</taxon>
        <taxon>Autobranchia</taxon>
        <taxon>Heteroconchia</taxon>
        <taxon>Euheterodonta</taxon>
        <taxon>Imparidentia</taxon>
        <taxon>Neoheterodontei</taxon>
        <taxon>Myida</taxon>
        <taxon>Dreissenoidea</taxon>
        <taxon>Dreissenidae</taxon>
        <taxon>Dreissena</taxon>
    </lineage>
</organism>
<reference evidence="1" key="1">
    <citation type="journal article" date="2019" name="bioRxiv">
        <title>The Genome of the Zebra Mussel, Dreissena polymorpha: A Resource for Invasive Species Research.</title>
        <authorList>
            <person name="McCartney M.A."/>
            <person name="Auch B."/>
            <person name="Kono T."/>
            <person name="Mallez S."/>
            <person name="Zhang Y."/>
            <person name="Obille A."/>
            <person name="Becker A."/>
            <person name="Abrahante J.E."/>
            <person name="Garbe J."/>
            <person name="Badalamenti J.P."/>
            <person name="Herman A."/>
            <person name="Mangelson H."/>
            <person name="Liachko I."/>
            <person name="Sullivan S."/>
            <person name="Sone E.D."/>
            <person name="Koren S."/>
            <person name="Silverstein K.A.T."/>
            <person name="Beckman K.B."/>
            <person name="Gohl D.M."/>
        </authorList>
    </citation>
    <scope>NUCLEOTIDE SEQUENCE</scope>
    <source>
        <strain evidence="1">Duluth1</strain>
        <tissue evidence="1">Whole animal</tissue>
    </source>
</reference>
<name>A0A9D4K9F8_DREPO</name>
<evidence type="ECO:0000313" key="2">
    <source>
        <dbReference type="Proteomes" id="UP000828390"/>
    </source>
</evidence>
<dbReference type="EMBL" id="JAIWYP010000004">
    <property type="protein sequence ID" value="KAH3835257.1"/>
    <property type="molecule type" value="Genomic_DNA"/>
</dbReference>
<gene>
    <name evidence="1" type="ORF">DPMN_108605</name>
</gene>
<dbReference type="Proteomes" id="UP000828390">
    <property type="component" value="Unassembled WGS sequence"/>
</dbReference>
<accession>A0A9D4K9F8</accession>
<reference evidence="1" key="2">
    <citation type="submission" date="2020-11" db="EMBL/GenBank/DDBJ databases">
        <authorList>
            <person name="McCartney M.A."/>
            <person name="Auch B."/>
            <person name="Kono T."/>
            <person name="Mallez S."/>
            <person name="Becker A."/>
            <person name="Gohl D.M."/>
            <person name="Silverstein K.A.T."/>
            <person name="Koren S."/>
            <person name="Bechman K.B."/>
            <person name="Herman A."/>
            <person name="Abrahante J.E."/>
            <person name="Garbe J."/>
        </authorList>
    </citation>
    <scope>NUCLEOTIDE SEQUENCE</scope>
    <source>
        <strain evidence="1">Duluth1</strain>
        <tissue evidence="1">Whole animal</tissue>
    </source>
</reference>
<comment type="caution">
    <text evidence="1">The sequence shown here is derived from an EMBL/GenBank/DDBJ whole genome shotgun (WGS) entry which is preliminary data.</text>
</comment>
<sequence>MPQSGLELPACRDGESTWKMLTLSCSHYQATKTPCFLEYLMVMGVPRLHTMPV</sequence>
<keyword evidence="2" id="KW-1185">Reference proteome</keyword>
<proteinExistence type="predicted"/>
<protein>
    <submittedName>
        <fullName evidence="1">Uncharacterized protein</fullName>
    </submittedName>
</protein>
<evidence type="ECO:0000313" key="1">
    <source>
        <dbReference type="EMBL" id="KAH3835257.1"/>
    </source>
</evidence>